<dbReference type="Pfam" id="PF00141">
    <property type="entry name" value="peroxidase"/>
    <property type="match status" value="1"/>
</dbReference>
<feature type="binding site" evidence="19">
    <location>
        <position position="95"/>
    </location>
    <ligand>
        <name>Ca(2+)</name>
        <dbReference type="ChEBI" id="CHEBI:29108"/>
        <label>1</label>
    </ligand>
</feature>
<dbReference type="InterPro" id="IPR019793">
    <property type="entry name" value="Peroxidases_heam-ligand_BS"/>
</dbReference>
<evidence type="ECO:0000256" key="4">
    <source>
        <dbReference type="ARBA" id="ARBA00006873"/>
    </source>
</evidence>
<keyword evidence="15" id="KW-0325">Glycoprotein</keyword>
<keyword evidence="14 21" id="KW-1015">Disulfide bond</keyword>
<feature type="active site" description="Proton acceptor" evidence="17">
    <location>
        <position position="87"/>
    </location>
</feature>
<evidence type="ECO:0000256" key="11">
    <source>
        <dbReference type="ARBA" id="ARBA00022837"/>
    </source>
</evidence>
<evidence type="ECO:0000313" key="24">
    <source>
        <dbReference type="EMBL" id="KAF3450098.1"/>
    </source>
</evidence>
<evidence type="ECO:0000256" key="10">
    <source>
        <dbReference type="ARBA" id="ARBA00022729"/>
    </source>
</evidence>
<evidence type="ECO:0000256" key="12">
    <source>
        <dbReference type="ARBA" id="ARBA00023002"/>
    </source>
</evidence>
<dbReference type="InterPro" id="IPR010255">
    <property type="entry name" value="Haem_peroxidase_sf"/>
</dbReference>
<dbReference type="InterPro" id="IPR000823">
    <property type="entry name" value="Peroxidase_pln"/>
</dbReference>
<evidence type="ECO:0000256" key="6">
    <source>
        <dbReference type="ARBA" id="ARBA00022525"/>
    </source>
</evidence>
<comment type="subcellular location">
    <subcellularLocation>
        <location evidence="3 22">Secreted</location>
    </subcellularLocation>
</comment>
<dbReference type="GO" id="GO:0006979">
    <property type="term" value="P:response to oxidative stress"/>
    <property type="evidence" value="ECO:0007669"/>
    <property type="project" value="UniProtKB-UniRule"/>
</dbReference>
<keyword evidence="6 22" id="KW-0964">Secreted</keyword>
<feature type="signal peptide" evidence="22">
    <location>
        <begin position="1"/>
        <end position="24"/>
    </location>
</feature>
<keyword evidence="11 19" id="KW-0106">Calcium</keyword>
<protein>
    <recommendedName>
        <fullName evidence="5 22">Peroxidase</fullName>
        <ecNumber evidence="5 22">1.11.1.7</ecNumber>
    </recommendedName>
</protein>
<dbReference type="EC" id="1.11.1.7" evidence="5 22"/>
<dbReference type="FunFam" id="1.10.520.10:FF:000006">
    <property type="entry name" value="Peroxidase"/>
    <property type="match status" value="1"/>
</dbReference>
<sequence length="339" mass="37687">MNNIRQCGCLFLVLLAINLGSALGDGYFGDVTSLTISTLSDKLDDLLSFGYYHKSCPDLEGIVSKKVKEWINKDFTLAASLLRLHFHDCAVRGCDGSILLNHEGSERKGKSSKTLRGFEVIDDIKAEVEKKCPKTVSCTDILTAATRDATVRVGGPYWSIPYGRKDGKVSIAEEAEKVPMGHENVTALIEFYQSQGLTILDLVVLSGAHTIGRSSCSIIQDRVYNYNGTGTCDPSIDTKYLNFLKRKCRWGSEYVELDARTPWKFDNQYFTNLQKKMGLLYTDQVLYSDSRTSPIVATLASNPSLFHHQFGVSMARLGNVQVLTGQYQGEIRTNCNFVN</sequence>
<feature type="binding site" evidence="19">
    <location>
        <position position="261"/>
    </location>
    <ligand>
        <name>Ca(2+)</name>
        <dbReference type="ChEBI" id="CHEBI:29108"/>
        <label>2</label>
    </ligand>
</feature>
<evidence type="ECO:0000256" key="14">
    <source>
        <dbReference type="ARBA" id="ARBA00023157"/>
    </source>
</evidence>
<feature type="binding site" evidence="19">
    <location>
        <position position="88"/>
    </location>
    <ligand>
        <name>Ca(2+)</name>
        <dbReference type="ChEBI" id="CHEBI:29108"/>
        <label>1</label>
    </ligand>
</feature>
<dbReference type="GO" id="GO:0020037">
    <property type="term" value="F:heme binding"/>
    <property type="evidence" value="ECO:0007669"/>
    <property type="project" value="UniProtKB-UniRule"/>
</dbReference>
<comment type="catalytic activity">
    <reaction evidence="1 22">
        <text>2 a phenolic donor + H2O2 = 2 a phenolic radical donor + 2 H2O</text>
        <dbReference type="Rhea" id="RHEA:56136"/>
        <dbReference type="ChEBI" id="CHEBI:15377"/>
        <dbReference type="ChEBI" id="CHEBI:16240"/>
        <dbReference type="ChEBI" id="CHEBI:139520"/>
        <dbReference type="ChEBI" id="CHEBI:139521"/>
        <dbReference type="EC" id="1.11.1.7"/>
    </reaction>
</comment>
<evidence type="ECO:0000313" key="25">
    <source>
        <dbReference type="Proteomes" id="UP000796880"/>
    </source>
</evidence>
<dbReference type="OrthoDB" id="2113341at2759"/>
<feature type="binding site" evidence="19">
    <location>
        <position position="258"/>
    </location>
    <ligand>
        <name>Ca(2+)</name>
        <dbReference type="ChEBI" id="CHEBI:29108"/>
        <label>2</label>
    </ligand>
</feature>
<feature type="disulfide bond" evidence="21">
    <location>
        <begin position="89"/>
        <end position="94"/>
    </location>
</feature>
<dbReference type="GO" id="GO:0042744">
    <property type="term" value="P:hydrogen peroxide catabolic process"/>
    <property type="evidence" value="ECO:0007669"/>
    <property type="project" value="UniProtKB-KW"/>
</dbReference>
<dbReference type="Gene3D" id="1.10.520.10">
    <property type="match status" value="1"/>
</dbReference>
<proteinExistence type="inferred from homology"/>
<dbReference type="FunFam" id="1.10.420.10:FF:000001">
    <property type="entry name" value="Peroxidase"/>
    <property type="match status" value="1"/>
</dbReference>
<evidence type="ECO:0000256" key="13">
    <source>
        <dbReference type="ARBA" id="ARBA00023004"/>
    </source>
</evidence>
<evidence type="ECO:0000256" key="3">
    <source>
        <dbReference type="ARBA" id="ARBA00004613"/>
    </source>
</evidence>
<keyword evidence="8 22" id="KW-0349">Heme</keyword>
<evidence type="ECO:0000256" key="8">
    <source>
        <dbReference type="ARBA" id="ARBA00022617"/>
    </source>
</evidence>
<dbReference type="GO" id="GO:0046872">
    <property type="term" value="F:metal ion binding"/>
    <property type="evidence" value="ECO:0007669"/>
    <property type="project" value="UniProtKB-UniRule"/>
</dbReference>
<keyword evidence="16 22" id="KW-0376">Hydrogen peroxide</keyword>
<feature type="binding site" description="axial binding residue" evidence="19">
    <location>
        <position position="209"/>
    </location>
    <ligand>
        <name>heme b</name>
        <dbReference type="ChEBI" id="CHEBI:60344"/>
    </ligand>
    <ligandPart>
        <name>Fe</name>
        <dbReference type="ChEBI" id="CHEBI:18248"/>
    </ligandPart>
</feature>
<organism evidence="24 25">
    <name type="scientific">Rhamnella rubrinervis</name>
    <dbReference type="NCBI Taxonomy" id="2594499"/>
    <lineage>
        <taxon>Eukaryota</taxon>
        <taxon>Viridiplantae</taxon>
        <taxon>Streptophyta</taxon>
        <taxon>Embryophyta</taxon>
        <taxon>Tracheophyta</taxon>
        <taxon>Spermatophyta</taxon>
        <taxon>Magnoliopsida</taxon>
        <taxon>eudicotyledons</taxon>
        <taxon>Gunneridae</taxon>
        <taxon>Pentapetalae</taxon>
        <taxon>rosids</taxon>
        <taxon>fabids</taxon>
        <taxon>Rosales</taxon>
        <taxon>Rhamnaceae</taxon>
        <taxon>rhamnoid group</taxon>
        <taxon>Rhamneae</taxon>
        <taxon>Rhamnella</taxon>
    </lineage>
</organism>
<keyword evidence="9 19" id="KW-0479">Metal-binding</keyword>
<evidence type="ECO:0000256" key="7">
    <source>
        <dbReference type="ARBA" id="ARBA00022559"/>
    </source>
</evidence>
<dbReference type="PRINTS" id="PR00458">
    <property type="entry name" value="PEROXIDASE"/>
</dbReference>
<keyword evidence="7 22" id="KW-0575">Peroxidase</keyword>
<evidence type="ECO:0000256" key="19">
    <source>
        <dbReference type="PIRSR" id="PIRSR600823-3"/>
    </source>
</evidence>
<dbReference type="GO" id="GO:0005576">
    <property type="term" value="C:extracellular region"/>
    <property type="evidence" value="ECO:0007669"/>
    <property type="project" value="UniProtKB-SubCell"/>
</dbReference>
<feature type="site" description="Transition state stabilizer" evidence="20">
    <location>
        <position position="83"/>
    </location>
</feature>
<evidence type="ECO:0000256" key="18">
    <source>
        <dbReference type="PIRSR" id="PIRSR600823-2"/>
    </source>
</evidence>
<evidence type="ECO:0000256" key="17">
    <source>
        <dbReference type="PIRSR" id="PIRSR600823-1"/>
    </source>
</evidence>
<keyword evidence="25" id="KW-1185">Reference proteome</keyword>
<keyword evidence="13 19" id="KW-0408">Iron</keyword>
<comment type="function">
    <text evidence="2">Removal of H(2)O(2), oxidation of toxic reductants, biosynthesis and degradation of lignin, suberization, auxin catabolism, response to environmental stresses such as wounding, pathogen attack and oxidative stress. These functions might be dependent on each isozyme/isoform in each plant tissue.</text>
</comment>
<comment type="caution">
    <text evidence="24">The sequence shown here is derived from an EMBL/GenBank/DDBJ whole genome shotgun (WGS) entry which is preliminary data.</text>
</comment>
<dbReference type="PRINTS" id="PR00461">
    <property type="entry name" value="PLPEROXIDASE"/>
</dbReference>
<dbReference type="PANTHER" id="PTHR31517">
    <property type="match status" value="1"/>
</dbReference>
<dbReference type="AlphaFoldDB" id="A0A8K0MLI8"/>
<accession>A0A8K0MLI8</accession>
<evidence type="ECO:0000256" key="15">
    <source>
        <dbReference type="ARBA" id="ARBA00023180"/>
    </source>
</evidence>
<feature type="disulfide bond" evidence="21">
    <location>
        <begin position="56"/>
        <end position="132"/>
    </location>
</feature>
<comment type="cofactor">
    <cofactor evidence="19 22">
        <name>heme b</name>
        <dbReference type="ChEBI" id="CHEBI:60344"/>
    </cofactor>
    <text evidence="19 22">Binds 1 heme b (iron(II)-protoporphyrin IX) group per subunit.</text>
</comment>
<evidence type="ECO:0000256" key="20">
    <source>
        <dbReference type="PIRSR" id="PIRSR600823-4"/>
    </source>
</evidence>
<feature type="binding site" evidence="19">
    <location>
        <position position="210"/>
    </location>
    <ligand>
        <name>Ca(2+)</name>
        <dbReference type="ChEBI" id="CHEBI:29108"/>
        <label>2</label>
    </ligand>
</feature>
<dbReference type="InterPro" id="IPR019794">
    <property type="entry name" value="Peroxidases_AS"/>
</dbReference>
<comment type="similarity">
    <text evidence="22">Belongs to the peroxidase family. Classical plant (class III) peroxidase subfamily.</text>
</comment>
<feature type="disulfide bond" evidence="21">
    <location>
        <begin position="138"/>
        <end position="335"/>
    </location>
</feature>
<evidence type="ECO:0000256" key="2">
    <source>
        <dbReference type="ARBA" id="ARBA00002322"/>
    </source>
</evidence>
<dbReference type="Proteomes" id="UP000796880">
    <property type="component" value="Unassembled WGS sequence"/>
</dbReference>
<dbReference type="SUPFAM" id="SSF48113">
    <property type="entry name" value="Heme-dependent peroxidases"/>
    <property type="match status" value="1"/>
</dbReference>
<feature type="chain" id="PRO_5035488086" description="Peroxidase" evidence="22">
    <location>
        <begin position="25"/>
        <end position="339"/>
    </location>
</feature>
<dbReference type="PROSITE" id="PS00436">
    <property type="entry name" value="PEROXIDASE_2"/>
    <property type="match status" value="1"/>
</dbReference>
<feature type="binding site" evidence="19">
    <location>
        <position position="106"/>
    </location>
    <ligand>
        <name>Ca(2+)</name>
        <dbReference type="ChEBI" id="CHEBI:29108"/>
        <label>1</label>
    </ligand>
</feature>
<feature type="binding site" evidence="18">
    <location>
        <position position="179"/>
    </location>
    <ligand>
        <name>substrate</name>
    </ligand>
</feature>
<dbReference type="InterPro" id="IPR002016">
    <property type="entry name" value="Haem_peroxidase"/>
</dbReference>
<feature type="disulfide bond" evidence="21">
    <location>
        <begin position="216"/>
        <end position="248"/>
    </location>
</feature>
<evidence type="ECO:0000256" key="21">
    <source>
        <dbReference type="PIRSR" id="PIRSR600823-5"/>
    </source>
</evidence>
<dbReference type="InterPro" id="IPR033905">
    <property type="entry name" value="Secretory_peroxidase"/>
</dbReference>
<keyword evidence="10 22" id="KW-0732">Signal</keyword>
<gene>
    <name evidence="24" type="ORF">FNV43_RR06178</name>
</gene>
<feature type="binding site" evidence="19">
    <location>
        <position position="93"/>
    </location>
    <ligand>
        <name>Ca(2+)</name>
        <dbReference type="ChEBI" id="CHEBI:29108"/>
        <label>1</label>
    </ligand>
</feature>
<feature type="binding site" evidence="19">
    <location>
        <position position="266"/>
    </location>
    <ligand>
        <name>Ca(2+)</name>
        <dbReference type="ChEBI" id="CHEBI:29108"/>
        <label>2</label>
    </ligand>
</feature>
<evidence type="ECO:0000256" key="22">
    <source>
        <dbReference type="RuleBase" id="RU362060"/>
    </source>
</evidence>
<dbReference type="PANTHER" id="PTHR31517:SF17">
    <property type="entry name" value="PEROXIDASE 6"/>
    <property type="match status" value="1"/>
</dbReference>
<evidence type="ECO:0000256" key="9">
    <source>
        <dbReference type="ARBA" id="ARBA00022723"/>
    </source>
</evidence>
<reference evidence="24" key="1">
    <citation type="submission" date="2020-03" db="EMBL/GenBank/DDBJ databases">
        <title>A high-quality chromosome-level genome assembly of a woody plant with both climbing and erect habits, Rhamnella rubrinervis.</title>
        <authorList>
            <person name="Lu Z."/>
            <person name="Yang Y."/>
            <person name="Zhu X."/>
            <person name="Sun Y."/>
        </authorList>
    </citation>
    <scope>NUCLEOTIDE SEQUENCE</scope>
    <source>
        <strain evidence="24">BYM</strain>
        <tissue evidence="24">Leaf</tissue>
    </source>
</reference>
<keyword evidence="12 22" id="KW-0560">Oxidoreductase</keyword>
<dbReference type="PROSITE" id="PS50873">
    <property type="entry name" value="PEROXIDASE_4"/>
    <property type="match status" value="1"/>
</dbReference>
<dbReference type="Gene3D" id="1.10.420.10">
    <property type="entry name" value="Peroxidase, domain 2"/>
    <property type="match status" value="1"/>
</dbReference>
<name>A0A8K0MLI8_9ROSA</name>
<dbReference type="GO" id="GO:0140825">
    <property type="term" value="F:lactoperoxidase activity"/>
    <property type="evidence" value="ECO:0007669"/>
    <property type="project" value="UniProtKB-EC"/>
</dbReference>
<evidence type="ECO:0000259" key="23">
    <source>
        <dbReference type="PROSITE" id="PS50873"/>
    </source>
</evidence>
<comment type="similarity">
    <text evidence="4">Belongs to the peroxidase family. Ascorbate peroxidase subfamily.</text>
</comment>
<dbReference type="CDD" id="cd00693">
    <property type="entry name" value="secretory_peroxidase"/>
    <property type="match status" value="1"/>
</dbReference>
<feature type="binding site" evidence="19">
    <location>
        <position position="91"/>
    </location>
    <ligand>
        <name>Ca(2+)</name>
        <dbReference type="ChEBI" id="CHEBI:29108"/>
        <label>1</label>
    </ligand>
</feature>
<evidence type="ECO:0000256" key="5">
    <source>
        <dbReference type="ARBA" id="ARBA00012313"/>
    </source>
</evidence>
<feature type="domain" description="Plant heme peroxidase family profile" evidence="23">
    <location>
        <begin position="46"/>
        <end position="339"/>
    </location>
</feature>
<feature type="binding site" evidence="19">
    <location>
        <position position="97"/>
    </location>
    <ligand>
        <name>Ca(2+)</name>
        <dbReference type="ChEBI" id="CHEBI:29108"/>
        <label>1</label>
    </ligand>
</feature>
<dbReference type="PROSITE" id="PS00435">
    <property type="entry name" value="PEROXIDASE_1"/>
    <property type="match status" value="1"/>
</dbReference>
<comment type="cofactor">
    <cofactor evidence="19 22">
        <name>Ca(2+)</name>
        <dbReference type="ChEBI" id="CHEBI:29108"/>
    </cofactor>
    <text evidence="19 22">Binds 2 calcium ions per subunit.</text>
</comment>
<evidence type="ECO:0000256" key="16">
    <source>
        <dbReference type="ARBA" id="ARBA00023324"/>
    </source>
</evidence>
<evidence type="ECO:0000256" key="1">
    <source>
        <dbReference type="ARBA" id="ARBA00000189"/>
    </source>
</evidence>
<dbReference type="EMBL" id="VOIH02000003">
    <property type="protein sequence ID" value="KAF3450098.1"/>
    <property type="molecule type" value="Genomic_DNA"/>
</dbReference>